<proteinExistence type="predicted"/>
<keyword evidence="1" id="KW-0472">Membrane</keyword>
<name>A0AA38SXW4_9ASTR</name>
<evidence type="ECO:0000313" key="2">
    <source>
        <dbReference type="EMBL" id="KAJ9544766.1"/>
    </source>
</evidence>
<evidence type="ECO:0000256" key="1">
    <source>
        <dbReference type="SAM" id="Phobius"/>
    </source>
</evidence>
<keyword evidence="1" id="KW-1133">Transmembrane helix</keyword>
<protein>
    <submittedName>
        <fullName evidence="2">Uncharacterized protein</fullName>
    </submittedName>
</protein>
<keyword evidence="1" id="KW-0812">Transmembrane</keyword>
<reference evidence="2" key="1">
    <citation type="submission" date="2023-03" db="EMBL/GenBank/DDBJ databases">
        <title>Chromosome-scale reference genome and RAD-based genetic map of yellow starthistle (Centaurea solstitialis) reveal putative structural variation and QTLs associated with invader traits.</title>
        <authorList>
            <person name="Reatini B."/>
            <person name="Cang F.A."/>
            <person name="Jiang Q."/>
            <person name="Mckibben M.T.W."/>
            <person name="Barker M.S."/>
            <person name="Rieseberg L.H."/>
            <person name="Dlugosch K.M."/>
        </authorList>
    </citation>
    <scope>NUCLEOTIDE SEQUENCE</scope>
    <source>
        <strain evidence="2">CAN-66</strain>
        <tissue evidence="2">Leaf</tissue>
    </source>
</reference>
<accession>A0AA38SXW4</accession>
<dbReference type="Proteomes" id="UP001172457">
    <property type="component" value="Chromosome 6"/>
</dbReference>
<comment type="caution">
    <text evidence="2">The sequence shown here is derived from an EMBL/GenBank/DDBJ whole genome shotgun (WGS) entry which is preliminary data.</text>
</comment>
<keyword evidence="3" id="KW-1185">Reference proteome</keyword>
<dbReference type="EMBL" id="JARYMX010000006">
    <property type="protein sequence ID" value="KAJ9544766.1"/>
    <property type="molecule type" value="Genomic_DNA"/>
</dbReference>
<sequence length="287" mass="32212">MSSKLKKKLDETVEEKNFLSAMVKDLEDIVFKVNLNEPKSPDVIVQSPYVDYADSECSFKTAPSSIHADVSSTNNFTPTNQIRPSNLFYDHQIDGSGKNHSKKGPHIFTAFFNVEFGEIVGCKIGLYPRSQDCAQSEDKGKVKVVFKVKLDYEKTELGPSLMLEVCTFLAISFALLALLILGLNMSSSKLSKLDMLLVSINVFDNWPNAGVIILERIYSNHCSAMLNARSLNFGLVPLTIFNSGLPDPNLIQFANMIRGCWETNYRVENLFSKIENDIVGWYEEDIN</sequence>
<evidence type="ECO:0000313" key="3">
    <source>
        <dbReference type="Proteomes" id="UP001172457"/>
    </source>
</evidence>
<organism evidence="2 3">
    <name type="scientific">Centaurea solstitialis</name>
    <name type="common">yellow star-thistle</name>
    <dbReference type="NCBI Taxonomy" id="347529"/>
    <lineage>
        <taxon>Eukaryota</taxon>
        <taxon>Viridiplantae</taxon>
        <taxon>Streptophyta</taxon>
        <taxon>Embryophyta</taxon>
        <taxon>Tracheophyta</taxon>
        <taxon>Spermatophyta</taxon>
        <taxon>Magnoliopsida</taxon>
        <taxon>eudicotyledons</taxon>
        <taxon>Gunneridae</taxon>
        <taxon>Pentapetalae</taxon>
        <taxon>asterids</taxon>
        <taxon>campanulids</taxon>
        <taxon>Asterales</taxon>
        <taxon>Asteraceae</taxon>
        <taxon>Carduoideae</taxon>
        <taxon>Cardueae</taxon>
        <taxon>Centaureinae</taxon>
        <taxon>Centaurea</taxon>
    </lineage>
</organism>
<gene>
    <name evidence="2" type="ORF">OSB04_024473</name>
</gene>
<feature type="transmembrane region" description="Helical" evidence="1">
    <location>
        <begin position="161"/>
        <end position="183"/>
    </location>
</feature>
<dbReference type="AlphaFoldDB" id="A0AA38SXW4"/>